<feature type="domain" description="NfeD-like C-terminal" evidence="8">
    <location>
        <begin position="441"/>
        <end position="509"/>
    </location>
</feature>
<evidence type="ECO:0000259" key="8">
    <source>
        <dbReference type="Pfam" id="PF01957"/>
    </source>
</evidence>
<reference evidence="11 12" key="1">
    <citation type="submission" date="2015-11" db="EMBL/GenBank/DDBJ databases">
        <title>Expanding the genomic diversity of Burkholderia species for the development of highly accurate diagnostics.</title>
        <authorList>
            <person name="Sahl J."/>
            <person name="Keim P."/>
            <person name="Wagner D."/>
        </authorList>
    </citation>
    <scope>NUCLEOTIDE SEQUENCE [LARGE SCALE GENOMIC DNA]</scope>
    <source>
        <strain evidence="11 12">MSMB574WGS</strain>
    </source>
</reference>
<proteinExistence type="predicted"/>
<sequence>MHIHRHPPPPAPAPPRGRPRHPLSARVARAALFAALLVVCAAVAAPAADAPAGGTPVAPPPVIVIPVNGAIGPASADFIVRSLKRAAREHAPLAILQLDTPGGLDTSMRQIIKAILGSPVPVATFVAPSGARAASAGTYIVYASHIAAMAPGTNLGAASPVQFGIGGAPGANPATPQPPPSGASGASGASRPAAASAALPADTQSTEIRKAMQDAAAYLRGLAQLRGRNAEWGERAVREAVSLSANEARAQHVVDLIALDPADLARQLDGRTVTTTAGTLRIATAHAPLVVVEPDWRSRFLSIIADPNVALILLTIGIYGLFFEFANPGFVLPGVAGTICLLVGLFAMQLLPISYAGLGLVLLGLGCLVAEAFLPTFGVLGFGGIVAFTIGALMLIDTDVPGYGIPWPVIASLALGGGLLVAGVSSVALRARRRPVVTGGEAMVGSIGEVLDDGLQPDQPHGTAGAAPSAAGWARVHGERWRVASSVPLAAGCRVRVTGRHGLMLTVAPLYDAPAPRQHQGEPS</sequence>
<feature type="transmembrane region" description="Helical" evidence="6">
    <location>
        <begin position="408"/>
        <end position="429"/>
    </location>
</feature>
<evidence type="ECO:0000313" key="11">
    <source>
        <dbReference type="EMBL" id="KWF62978.1"/>
    </source>
</evidence>
<feature type="transmembrane region" description="Helical" evidence="6">
    <location>
        <begin position="300"/>
        <end position="322"/>
    </location>
</feature>
<dbReference type="InterPro" id="IPR056738">
    <property type="entry name" value="NfeD1b_N"/>
</dbReference>
<evidence type="ECO:0000256" key="7">
    <source>
        <dbReference type="SAM" id="SignalP"/>
    </source>
</evidence>
<dbReference type="Pfam" id="PF25145">
    <property type="entry name" value="NfeD1b_N"/>
    <property type="match status" value="1"/>
</dbReference>
<dbReference type="EMBL" id="LPJX01000048">
    <property type="protein sequence ID" value="KWF62978.1"/>
    <property type="molecule type" value="Genomic_DNA"/>
</dbReference>
<dbReference type="InterPro" id="IPR056739">
    <property type="entry name" value="NfeD_membrane"/>
</dbReference>
<feature type="transmembrane region" description="Helical" evidence="6">
    <location>
        <begin position="353"/>
        <end position="370"/>
    </location>
</feature>
<evidence type="ECO:0000259" key="9">
    <source>
        <dbReference type="Pfam" id="PF24961"/>
    </source>
</evidence>
<dbReference type="Pfam" id="PF01957">
    <property type="entry name" value="NfeD"/>
    <property type="match status" value="1"/>
</dbReference>
<keyword evidence="7" id="KW-0732">Signal</keyword>
<name>A0A132EXT2_9BURK</name>
<dbReference type="Gene3D" id="2.40.50.140">
    <property type="entry name" value="Nucleic acid-binding proteins"/>
    <property type="match status" value="1"/>
</dbReference>
<dbReference type="Proteomes" id="UP000061512">
    <property type="component" value="Unassembled WGS sequence"/>
</dbReference>
<keyword evidence="11" id="KW-0378">Hydrolase</keyword>
<dbReference type="InterPro" id="IPR012340">
    <property type="entry name" value="NA-bd_OB-fold"/>
</dbReference>
<dbReference type="PANTHER" id="PTHR33507:SF4">
    <property type="entry name" value="NODULATION COMPETITIVENESS PROTEIN NFED"/>
    <property type="match status" value="1"/>
</dbReference>
<comment type="caution">
    <text evidence="11">The sequence shown here is derived from an EMBL/GenBank/DDBJ whole genome shotgun (WGS) entry which is preliminary data.</text>
</comment>
<dbReference type="InterPro" id="IPR002810">
    <property type="entry name" value="NfeD-like_C"/>
</dbReference>
<feature type="region of interest" description="Disordered" evidence="5">
    <location>
        <begin position="168"/>
        <end position="202"/>
    </location>
</feature>
<feature type="chain" id="PRO_5007291223" evidence="7">
    <location>
        <begin position="45"/>
        <end position="524"/>
    </location>
</feature>
<dbReference type="RefSeq" id="WP_060299563.1">
    <property type="nucleotide sequence ID" value="NZ_LPJX01000048.1"/>
</dbReference>
<dbReference type="PANTHER" id="PTHR33507">
    <property type="entry name" value="INNER MEMBRANE PROTEIN YBBJ"/>
    <property type="match status" value="1"/>
</dbReference>
<dbReference type="AlphaFoldDB" id="A0A132EXT2"/>
<accession>A0A132EXT2</accession>
<gene>
    <name evidence="11" type="ORF">WT57_24460</name>
</gene>
<dbReference type="SUPFAM" id="SSF52096">
    <property type="entry name" value="ClpP/crotonase"/>
    <property type="match status" value="1"/>
</dbReference>
<comment type="subcellular location">
    <subcellularLocation>
        <location evidence="1">Membrane</location>
        <topology evidence="1">Multi-pass membrane protein</topology>
    </subcellularLocation>
</comment>
<feature type="domain" description="NfeD integral membrane" evidence="9">
    <location>
        <begin position="308"/>
        <end position="421"/>
    </location>
</feature>
<keyword evidence="3 6" id="KW-1133">Transmembrane helix</keyword>
<organism evidence="11 12">
    <name type="scientific">Burkholderia pseudomultivorans</name>
    <dbReference type="NCBI Taxonomy" id="1207504"/>
    <lineage>
        <taxon>Bacteria</taxon>
        <taxon>Pseudomonadati</taxon>
        <taxon>Pseudomonadota</taxon>
        <taxon>Betaproteobacteria</taxon>
        <taxon>Burkholderiales</taxon>
        <taxon>Burkholderiaceae</taxon>
        <taxon>Burkholderia</taxon>
        <taxon>Burkholderia cepacia complex</taxon>
    </lineage>
</organism>
<dbReference type="CDD" id="cd07020">
    <property type="entry name" value="Clp_protease_NfeD_1"/>
    <property type="match status" value="1"/>
</dbReference>
<keyword evidence="2 6" id="KW-0812">Transmembrane</keyword>
<dbReference type="Pfam" id="PF24961">
    <property type="entry name" value="NfeD_membrane"/>
    <property type="match status" value="1"/>
</dbReference>
<evidence type="ECO:0000256" key="4">
    <source>
        <dbReference type="ARBA" id="ARBA00023136"/>
    </source>
</evidence>
<keyword evidence="11" id="KW-0645">Protease</keyword>
<keyword evidence="4 6" id="KW-0472">Membrane</keyword>
<feature type="transmembrane region" description="Helical" evidence="6">
    <location>
        <begin position="377"/>
        <end position="396"/>
    </location>
</feature>
<protein>
    <submittedName>
        <fullName evidence="11">Serine protease</fullName>
    </submittedName>
</protein>
<dbReference type="GO" id="GO:0016020">
    <property type="term" value="C:membrane"/>
    <property type="evidence" value="ECO:0007669"/>
    <property type="project" value="UniProtKB-SubCell"/>
</dbReference>
<evidence type="ECO:0000313" key="12">
    <source>
        <dbReference type="Proteomes" id="UP000061512"/>
    </source>
</evidence>
<dbReference type="InterPro" id="IPR029045">
    <property type="entry name" value="ClpP/crotonase-like_dom_sf"/>
</dbReference>
<dbReference type="InterPro" id="IPR052165">
    <property type="entry name" value="Membrane_assoc_protease"/>
</dbReference>
<evidence type="ECO:0000256" key="3">
    <source>
        <dbReference type="ARBA" id="ARBA00022989"/>
    </source>
</evidence>
<dbReference type="SUPFAM" id="SSF141322">
    <property type="entry name" value="NfeD domain-like"/>
    <property type="match status" value="1"/>
</dbReference>
<evidence type="ECO:0000256" key="5">
    <source>
        <dbReference type="SAM" id="MobiDB-lite"/>
    </source>
</evidence>
<feature type="signal peptide" evidence="7">
    <location>
        <begin position="1"/>
        <end position="44"/>
    </location>
</feature>
<evidence type="ECO:0000256" key="6">
    <source>
        <dbReference type="SAM" id="Phobius"/>
    </source>
</evidence>
<evidence type="ECO:0000256" key="1">
    <source>
        <dbReference type="ARBA" id="ARBA00004141"/>
    </source>
</evidence>
<evidence type="ECO:0000256" key="2">
    <source>
        <dbReference type="ARBA" id="ARBA00022692"/>
    </source>
</evidence>
<evidence type="ECO:0000259" key="10">
    <source>
        <dbReference type="Pfam" id="PF25145"/>
    </source>
</evidence>
<feature type="compositionally biased region" description="Low complexity" evidence="5">
    <location>
        <begin position="182"/>
        <end position="201"/>
    </location>
</feature>
<feature type="domain" description="NfeD1b N-terminal" evidence="10">
    <location>
        <begin position="62"/>
        <end position="162"/>
    </location>
</feature>
<dbReference type="GO" id="GO:0008233">
    <property type="term" value="F:peptidase activity"/>
    <property type="evidence" value="ECO:0007669"/>
    <property type="project" value="UniProtKB-KW"/>
</dbReference>
<dbReference type="Gene3D" id="3.90.226.10">
    <property type="entry name" value="2-enoyl-CoA Hydratase, Chain A, domain 1"/>
    <property type="match status" value="1"/>
</dbReference>
<dbReference type="GO" id="GO:0006508">
    <property type="term" value="P:proteolysis"/>
    <property type="evidence" value="ECO:0007669"/>
    <property type="project" value="UniProtKB-KW"/>
</dbReference>
<feature type="region of interest" description="Disordered" evidence="5">
    <location>
        <begin position="1"/>
        <end position="21"/>
    </location>
</feature>